<dbReference type="SUPFAM" id="SSF55136">
    <property type="entry name" value="Probable bacterial effector-binding domain"/>
    <property type="match status" value="1"/>
</dbReference>
<dbReference type="SMART" id="SM00422">
    <property type="entry name" value="HTH_MERR"/>
    <property type="match status" value="1"/>
</dbReference>
<keyword evidence="1" id="KW-0678">Repressor</keyword>
<proteinExistence type="predicted"/>
<evidence type="ECO:0000259" key="6">
    <source>
        <dbReference type="PROSITE" id="PS50937"/>
    </source>
</evidence>
<dbReference type="SMART" id="SM00871">
    <property type="entry name" value="AraC_E_bind"/>
    <property type="match status" value="1"/>
</dbReference>
<dbReference type="Pfam" id="PF13411">
    <property type="entry name" value="MerR_1"/>
    <property type="match status" value="1"/>
</dbReference>
<evidence type="ECO:0000256" key="1">
    <source>
        <dbReference type="ARBA" id="ARBA00022491"/>
    </source>
</evidence>
<dbReference type="Gene3D" id="3.20.80.10">
    <property type="entry name" value="Regulatory factor, effector binding domain"/>
    <property type="match status" value="1"/>
</dbReference>
<dbReference type="InterPro" id="IPR010499">
    <property type="entry name" value="AraC_E-bd"/>
</dbReference>
<dbReference type="RefSeq" id="WP_066396399.1">
    <property type="nucleotide sequence ID" value="NZ_CP022572.1"/>
</dbReference>
<name>A0A3T0HWT7_9BACI</name>
<evidence type="ECO:0000313" key="8">
    <source>
        <dbReference type="Proteomes" id="UP000282892"/>
    </source>
</evidence>
<dbReference type="CDD" id="cd01107">
    <property type="entry name" value="HTH_BmrR"/>
    <property type="match status" value="1"/>
</dbReference>
<protein>
    <submittedName>
        <fullName evidence="7">MerR family transcriptional regulator</fullName>
    </submittedName>
</protein>
<dbReference type="PROSITE" id="PS50937">
    <property type="entry name" value="HTH_MERR_2"/>
    <property type="match status" value="1"/>
</dbReference>
<keyword evidence="3" id="KW-0238">DNA-binding</keyword>
<reference evidence="7 8" key="1">
    <citation type="submission" date="2017-07" db="EMBL/GenBank/DDBJ databases">
        <title>The complete genome sequence of Bacillus mesonae strain H20-5, an efficient strain improving plant abiotic stress resistance.</title>
        <authorList>
            <person name="Kim S.Y."/>
            <person name="Song H."/>
            <person name="Sang M.K."/>
            <person name="Weon H.-Y."/>
            <person name="Song J."/>
        </authorList>
    </citation>
    <scope>NUCLEOTIDE SEQUENCE [LARGE SCALE GENOMIC DNA]</scope>
    <source>
        <strain evidence="7 8">H20-5</strain>
    </source>
</reference>
<dbReference type="STRING" id="1193713.GCA_001636315_04434"/>
<keyword evidence="2" id="KW-0805">Transcription regulation</keyword>
<keyword evidence="5" id="KW-0175">Coiled coil</keyword>
<dbReference type="AlphaFoldDB" id="A0A3T0HWT7"/>
<dbReference type="SUPFAM" id="SSF46955">
    <property type="entry name" value="Putative DNA-binding domain"/>
    <property type="match status" value="1"/>
</dbReference>
<dbReference type="GO" id="GO:0003700">
    <property type="term" value="F:DNA-binding transcription factor activity"/>
    <property type="evidence" value="ECO:0007669"/>
    <property type="project" value="InterPro"/>
</dbReference>
<dbReference type="PANTHER" id="PTHR30204">
    <property type="entry name" value="REDOX-CYCLING DRUG-SENSING TRANSCRIPTIONAL ACTIVATOR SOXR"/>
    <property type="match status" value="1"/>
</dbReference>
<dbReference type="InterPro" id="IPR047057">
    <property type="entry name" value="MerR_fam"/>
</dbReference>
<dbReference type="InterPro" id="IPR029442">
    <property type="entry name" value="GyrI-like"/>
</dbReference>
<dbReference type="OrthoDB" id="9773308at2"/>
<dbReference type="Gene3D" id="1.10.1660.10">
    <property type="match status" value="1"/>
</dbReference>
<sequence>MKNKLSIGQMSKLHNIPIKTLRYYDEINLFKPIEVNEESGYRYYSTEQFKQLDIIHYLKTLGVPLKEINRQLGSRDINEFLSALKRHHHTIEEKITELENIKRRVEIRIKEIDGSMGIQNIGVPEIKHLPSRKVVQLQGEIRSVQELELSLRKLKGEFKNISPIFLGKVGLTRTISRVKQNNFLEYNSIFLLLEELDEQEYFHDLSTIFPEGDYCCIFYRGVRSESPKYYQILLNYFENNHFEVAGDFIERAIIDQFISNDENAFLTEIQVPIKKKFDINHI</sequence>
<dbReference type="Proteomes" id="UP000282892">
    <property type="component" value="Chromosome"/>
</dbReference>
<dbReference type="KEGG" id="nmk:CHR53_09995"/>
<dbReference type="Pfam" id="PF06445">
    <property type="entry name" value="GyrI-like"/>
    <property type="match status" value="1"/>
</dbReference>
<keyword evidence="4" id="KW-0804">Transcription</keyword>
<gene>
    <name evidence="7" type="ORF">CHR53_09995</name>
</gene>
<evidence type="ECO:0000256" key="3">
    <source>
        <dbReference type="ARBA" id="ARBA00023125"/>
    </source>
</evidence>
<evidence type="ECO:0000256" key="4">
    <source>
        <dbReference type="ARBA" id="ARBA00023163"/>
    </source>
</evidence>
<keyword evidence="8" id="KW-1185">Reference proteome</keyword>
<organism evidence="7 8">
    <name type="scientific">Neobacillus mesonae</name>
    <dbReference type="NCBI Taxonomy" id="1193713"/>
    <lineage>
        <taxon>Bacteria</taxon>
        <taxon>Bacillati</taxon>
        <taxon>Bacillota</taxon>
        <taxon>Bacilli</taxon>
        <taxon>Bacillales</taxon>
        <taxon>Bacillaceae</taxon>
        <taxon>Neobacillus</taxon>
    </lineage>
</organism>
<feature type="domain" description="HTH merR-type" evidence="6">
    <location>
        <begin position="4"/>
        <end position="74"/>
    </location>
</feature>
<feature type="coiled-coil region" evidence="5">
    <location>
        <begin position="81"/>
        <end position="108"/>
    </location>
</feature>
<dbReference type="EMBL" id="CP022572">
    <property type="protein sequence ID" value="AZU61576.1"/>
    <property type="molecule type" value="Genomic_DNA"/>
</dbReference>
<accession>A0A3T0HWT7</accession>
<dbReference type="InterPro" id="IPR000551">
    <property type="entry name" value="MerR-type_HTH_dom"/>
</dbReference>
<evidence type="ECO:0000256" key="2">
    <source>
        <dbReference type="ARBA" id="ARBA00023015"/>
    </source>
</evidence>
<dbReference type="GO" id="GO:0003677">
    <property type="term" value="F:DNA binding"/>
    <property type="evidence" value="ECO:0007669"/>
    <property type="project" value="UniProtKB-KW"/>
</dbReference>
<evidence type="ECO:0000256" key="5">
    <source>
        <dbReference type="SAM" id="Coils"/>
    </source>
</evidence>
<dbReference type="PANTHER" id="PTHR30204:SF69">
    <property type="entry name" value="MERR-FAMILY TRANSCRIPTIONAL REGULATOR"/>
    <property type="match status" value="1"/>
</dbReference>
<evidence type="ECO:0000313" key="7">
    <source>
        <dbReference type="EMBL" id="AZU61576.1"/>
    </source>
</evidence>
<dbReference type="InterPro" id="IPR009061">
    <property type="entry name" value="DNA-bd_dom_put_sf"/>
</dbReference>
<dbReference type="InterPro" id="IPR011256">
    <property type="entry name" value="Reg_factor_effector_dom_sf"/>
</dbReference>